<reference evidence="7" key="1">
    <citation type="journal article" date="2014" name="Int. J. Syst. Evol. Microbiol.">
        <title>Complete genome sequence of Corynebacterium casei LMG S-19264T (=DSM 44701T), isolated from a smear-ripened cheese.</title>
        <authorList>
            <consortium name="US DOE Joint Genome Institute (JGI-PGF)"/>
            <person name="Walter F."/>
            <person name="Albersmeier A."/>
            <person name="Kalinowski J."/>
            <person name="Ruckert C."/>
        </authorList>
    </citation>
    <scope>NUCLEOTIDE SEQUENCE</scope>
    <source>
        <strain evidence="7">JCM 19596</strain>
    </source>
</reference>
<dbReference type="SUPFAM" id="SSF103481">
    <property type="entry name" value="Multidrug resistance efflux transporter EmrE"/>
    <property type="match status" value="2"/>
</dbReference>
<feature type="domain" description="EamA" evidence="6">
    <location>
        <begin position="153"/>
        <end position="293"/>
    </location>
</feature>
<feature type="transmembrane region" description="Helical" evidence="5">
    <location>
        <begin position="12"/>
        <end position="29"/>
    </location>
</feature>
<evidence type="ECO:0000256" key="3">
    <source>
        <dbReference type="ARBA" id="ARBA00022989"/>
    </source>
</evidence>
<dbReference type="InterPro" id="IPR000620">
    <property type="entry name" value="EamA_dom"/>
</dbReference>
<feature type="transmembrane region" description="Helical" evidence="5">
    <location>
        <begin position="67"/>
        <end position="87"/>
    </location>
</feature>
<dbReference type="AlphaFoldDB" id="A0A830FIH4"/>
<dbReference type="InterPro" id="IPR050638">
    <property type="entry name" value="AA-Vitamin_Transporters"/>
</dbReference>
<reference evidence="7" key="2">
    <citation type="submission" date="2020-09" db="EMBL/GenBank/DDBJ databases">
        <authorList>
            <person name="Sun Q."/>
            <person name="Ohkuma M."/>
        </authorList>
    </citation>
    <scope>NUCLEOTIDE SEQUENCE</scope>
    <source>
        <strain evidence="7">JCM 19596</strain>
    </source>
</reference>
<protein>
    <submittedName>
        <fullName evidence="7">Membrane protein</fullName>
    </submittedName>
</protein>
<evidence type="ECO:0000256" key="1">
    <source>
        <dbReference type="ARBA" id="ARBA00004141"/>
    </source>
</evidence>
<feature type="transmembrane region" description="Helical" evidence="5">
    <location>
        <begin position="93"/>
        <end position="115"/>
    </location>
</feature>
<evidence type="ECO:0000256" key="2">
    <source>
        <dbReference type="ARBA" id="ARBA00022692"/>
    </source>
</evidence>
<comment type="caution">
    <text evidence="7">The sequence shown here is derived from an EMBL/GenBank/DDBJ whole genome shotgun (WGS) entry which is preliminary data.</text>
</comment>
<evidence type="ECO:0000259" key="6">
    <source>
        <dbReference type="Pfam" id="PF00892"/>
    </source>
</evidence>
<evidence type="ECO:0000256" key="4">
    <source>
        <dbReference type="ARBA" id="ARBA00023136"/>
    </source>
</evidence>
<evidence type="ECO:0000256" key="5">
    <source>
        <dbReference type="SAM" id="Phobius"/>
    </source>
</evidence>
<feature type="domain" description="EamA" evidence="6">
    <location>
        <begin position="12"/>
        <end position="138"/>
    </location>
</feature>
<proteinExistence type="predicted"/>
<accession>A0A830FIH4</accession>
<feature type="transmembrane region" description="Helical" evidence="5">
    <location>
        <begin position="276"/>
        <end position="293"/>
    </location>
</feature>
<feature type="transmembrane region" description="Helical" evidence="5">
    <location>
        <begin position="248"/>
        <end position="270"/>
    </location>
</feature>
<dbReference type="Proteomes" id="UP000607197">
    <property type="component" value="Unassembled WGS sequence"/>
</dbReference>
<keyword evidence="8" id="KW-1185">Reference proteome</keyword>
<dbReference type="PANTHER" id="PTHR32322:SF9">
    <property type="entry name" value="AMINO-ACID METABOLITE EFFLUX PUMP-RELATED"/>
    <property type="match status" value="1"/>
</dbReference>
<evidence type="ECO:0000313" key="8">
    <source>
        <dbReference type="Proteomes" id="UP000607197"/>
    </source>
</evidence>
<keyword evidence="2 5" id="KW-0812">Transmembrane</keyword>
<evidence type="ECO:0000313" key="7">
    <source>
        <dbReference type="EMBL" id="GGL58351.1"/>
    </source>
</evidence>
<dbReference type="GO" id="GO:0016020">
    <property type="term" value="C:membrane"/>
    <property type="evidence" value="ECO:0007669"/>
    <property type="project" value="UniProtKB-SubCell"/>
</dbReference>
<feature type="transmembrane region" description="Helical" evidence="5">
    <location>
        <begin position="35"/>
        <end position="55"/>
    </location>
</feature>
<dbReference type="InterPro" id="IPR037185">
    <property type="entry name" value="EmrE-like"/>
</dbReference>
<comment type="subcellular location">
    <subcellularLocation>
        <location evidence="1">Membrane</location>
        <topology evidence="1">Multi-pass membrane protein</topology>
    </subcellularLocation>
</comment>
<keyword evidence="4 5" id="KW-0472">Membrane</keyword>
<feature type="transmembrane region" description="Helical" evidence="5">
    <location>
        <begin position="124"/>
        <end position="144"/>
    </location>
</feature>
<name>A0A830FIH4_9EURY</name>
<dbReference type="EMBL" id="BMPG01000002">
    <property type="protein sequence ID" value="GGL58351.1"/>
    <property type="molecule type" value="Genomic_DNA"/>
</dbReference>
<feature type="transmembrane region" description="Helical" evidence="5">
    <location>
        <begin position="218"/>
        <end position="241"/>
    </location>
</feature>
<dbReference type="Pfam" id="PF00892">
    <property type="entry name" value="EamA"/>
    <property type="match status" value="2"/>
</dbReference>
<keyword evidence="3 5" id="KW-1133">Transmembrane helix</keyword>
<gene>
    <name evidence="7" type="ORF">GCM10009039_15750</name>
</gene>
<organism evidence="7 8">
    <name type="scientific">Halocalculus aciditolerans</name>
    <dbReference type="NCBI Taxonomy" id="1383812"/>
    <lineage>
        <taxon>Archaea</taxon>
        <taxon>Methanobacteriati</taxon>
        <taxon>Methanobacteriota</taxon>
        <taxon>Stenosarchaea group</taxon>
        <taxon>Halobacteria</taxon>
        <taxon>Halobacteriales</taxon>
        <taxon>Halobacteriaceae</taxon>
        <taxon>Halocalculus</taxon>
    </lineage>
</organism>
<sequence>MPRSLTSTAGPLAAAGLWGGMYVVSVYGFRTVPPVTLAFARVDVAAVVLYALVSLRTPDREFTRDDWRRFAALALWVAVTLVLQFVGTARTNASQGALLTVLTPVFTVVLGVLVLDESLTVRRVAGIALAAVGTFVVLAGQYDLTRIPTASLLGVAALVASAFTWAGYTVYGADLVRTYSALETATYSAIIAVPLLALAAAAELALTPASLDGLRLTLVNVAVVCYLGVAATAAAWTFWYAGFDTYDAGALAAFFFLQPAVGALLGALFLDESLGALFVAGAIPMALGVYLASTSRE</sequence>
<dbReference type="RefSeq" id="WP_229773984.1">
    <property type="nucleotide sequence ID" value="NZ_BMPG01000002.1"/>
</dbReference>
<dbReference type="PANTHER" id="PTHR32322">
    <property type="entry name" value="INNER MEMBRANE TRANSPORTER"/>
    <property type="match status" value="1"/>
</dbReference>
<feature type="transmembrane region" description="Helical" evidence="5">
    <location>
        <begin position="185"/>
        <end position="206"/>
    </location>
</feature>
<feature type="transmembrane region" description="Helical" evidence="5">
    <location>
        <begin position="150"/>
        <end position="173"/>
    </location>
</feature>